<keyword evidence="3" id="KW-0808">Transferase</keyword>
<feature type="transmembrane region" description="Helical" evidence="8">
    <location>
        <begin position="109"/>
        <end position="130"/>
    </location>
</feature>
<dbReference type="PANTHER" id="PTHR30576:SF0">
    <property type="entry name" value="UNDECAPRENYL-PHOSPHATE N-ACETYLGALACTOSAMINYL 1-PHOSPHATE TRANSFERASE-RELATED"/>
    <property type="match status" value="1"/>
</dbReference>
<keyword evidence="5 8" id="KW-1133">Transmembrane helix</keyword>
<evidence type="ECO:0000256" key="6">
    <source>
        <dbReference type="ARBA" id="ARBA00023136"/>
    </source>
</evidence>
<sequence length="452" mass="50376">MTADADARLSALSRPLLYVSLVTADFLSIVLGFVVGFILRFGDLDENSWPILLGVAFPIFMILNINLHGYALASVKHPERGALRGVGAFLTAILILLVIAFTMRAQTEISRLAVLGTAMTGTVIMLGVRYKLLKFIRDRYLHLLQRVLVLHSSPLPPTRKRAGTDVIDIDKLNLRPDRGDPEMLDRVGAALKGYDRVILACSVEARRDWALILKGANVRAEIVTPEFDALGALSIGRYDGETTLVVGAKQLSLSDRITKRLFDLAIAVPAIIMLSPLLIVIAIAIKLDSRGPVLFRQKRVGHGNRFFEVYKFRSMRVELTDTTGARSAARDDDRVTRVGRLLRESSLDELPQLFNVLFGDMSIVGPRPHATGSLAGDALFWEVDDRYWHRHVLKPGITGLAQVRGFRGATARRMDLSRRLQADLEYVANWTVWQDVLILLRTIRVIRHANAF</sequence>
<dbReference type="GO" id="GO:0016020">
    <property type="term" value="C:membrane"/>
    <property type="evidence" value="ECO:0007669"/>
    <property type="project" value="UniProtKB-SubCell"/>
</dbReference>
<comment type="caution">
    <text evidence="10">The sequence shown here is derived from an EMBL/GenBank/DDBJ whole genome shotgun (WGS) entry which is preliminary data.</text>
</comment>
<evidence type="ECO:0000256" key="1">
    <source>
        <dbReference type="ARBA" id="ARBA00004141"/>
    </source>
</evidence>
<keyword evidence="11" id="KW-1185">Reference proteome</keyword>
<dbReference type="EMBL" id="AMRV01000001">
    <property type="protein sequence ID" value="EMD84335.1"/>
    <property type="molecule type" value="Genomic_DNA"/>
</dbReference>
<feature type="transmembrane region" description="Helical" evidence="8">
    <location>
        <begin position="16"/>
        <end position="39"/>
    </location>
</feature>
<evidence type="ECO:0000256" key="7">
    <source>
        <dbReference type="ARBA" id="ARBA00023169"/>
    </source>
</evidence>
<keyword evidence="4 8" id="KW-0812">Transmembrane</keyword>
<proteinExistence type="inferred from homology"/>
<feature type="transmembrane region" description="Helical" evidence="8">
    <location>
        <begin position="51"/>
        <end position="73"/>
    </location>
</feature>
<name>M2SG59_9SPHN</name>
<feature type="transmembrane region" description="Helical" evidence="8">
    <location>
        <begin position="261"/>
        <end position="285"/>
    </location>
</feature>
<dbReference type="PANTHER" id="PTHR30576">
    <property type="entry name" value="COLANIC BIOSYNTHESIS UDP-GLUCOSE LIPID CARRIER TRANSFERASE"/>
    <property type="match status" value="1"/>
</dbReference>
<gene>
    <name evidence="10" type="ORF">C725_0265</name>
</gene>
<evidence type="ECO:0000256" key="2">
    <source>
        <dbReference type="ARBA" id="ARBA00006464"/>
    </source>
</evidence>
<keyword evidence="6 8" id="KW-0472">Membrane</keyword>
<comment type="similarity">
    <text evidence="2">Belongs to the bacterial sugar transferase family.</text>
</comment>
<dbReference type="GO" id="GO:0000271">
    <property type="term" value="P:polysaccharide biosynthetic process"/>
    <property type="evidence" value="ECO:0007669"/>
    <property type="project" value="UniProtKB-KW"/>
</dbReference>
<dbReference type="InterPro" id="IPR003362">
    <property type="entry name" value="Bact_transf"/>
</dbReference>
<keyword evidence="7" id="KW-0270">Exopolysaccharide synthesis</keyword>
<dbReference type="NCBIfam" id="TIGR03025">
    <property type="entry name" value="EPS_sugtrans"/>
    <property type="match status" value="1"/>
</dbReference>
<evidence type="ECO:0000256" key="3">
    <source>
        <dbReference type="ARBA" id="ARBA00022679"/>
    </source>
</evidence>
<dbReference type="AlphaFoldDB" id="M2SG59"/>
<evidence type="ECO:0000259" key="9">
    <source>
        <dbReference type="Pfam" id="PF02397"/>
    </source>
</evidence>
<feature type="transmembrane region" description="Helical" evidence="8">
    <location>
        <begin position="85"/>
        <end position="103"/>
    </location>
</feature>
<organism evidence="10 11">
    <name type="scientific">Pacificimonas flava</name>
    <dbReference type="NCBI Taxonomy" id="1234595"/>
    <lineage>
        <taxon>Bacteria</taxon>
        <taxon>Pseudomonadati</taxon>
        <taxon>Pseudomonadota</taxon>
        <taxon>Alphaproteobacteria</taxon>
        <taxon>Sphingomonadales</taxon>
        <taxon>Sphingosinicellaceae</taxon>
        <taxon>Pacificimonas</taxon>
    </lineage>
</organism>
<evidence type="ECO:0000256" key="8">
    <source>
        <dbReference type="SAM" id="Phobius"/>
    </source>
</evidence>
<dbReference type="GO" id="GO:0016780">
    <property type="term" value="F:phosphotransferase activity, for other substituted phosphate groups"/>
    <property type="evidence" value="ECO:0007669"/>
    <property type="project" value="TreeGrafter"/>
</dbReference>
<dbReference type="InterPro" id="IPR017475">
    <property type="entry name" value="EPS_sugar_tfrase"/>
</dbReference>
<comment type="subcellular location">
    <subcellularLocation>
        <location evidence="1">Membrane</location>
        <topology evidence="1">Multi-pass membrane protein</topology>
    </subcellularLocation>
</comment>
<accession>M2SG59</accession>
<reference evidence="10 11" key="1">
    <citation type="journal article" date="2013" name="Genome Announc.">
        <title>Draft Genome Sequence of Strain JLT2015T, Belonging to the Family Sphingomonadaceae of the Alphaproteobacteria.</title>
        <authorList>
            <person name="Tang K."/>
            <person name="Liu K."/>
            <person name="Li S."/>
            <person name="Jiao N."/>
        </authorList>
    </citation>
    <scope>NUCLEOTIDE SEQUENCE [LARGE SCALE GENOMIC DNA]</scope>
    <source>
        <strain evidence="10 11">JLT2015</strain>
    </source>
</reference>
<protein>
    <submittedName>
        <fullName evidence="10">Extracellular Matrix protein PslA</fullName>
    </submittedName>
</protein>
<dbReference type="PATRIC" id="fig|1234595.3.peg.265"/>
<evidence type="ECO:0000256" key="5">
    <source>
        <dbReference type="ARBA" id="ARBA00022989"/>
    </source>
</evidence>
<evidence type="ECO:0000313" key="10">
    <source>
        <dbReference type="EMBL" id="EMD84335.1"/>
    </source>
</evidence>
<dbReference type="Pfam" id="PF02397">
    <property type="entry name" value="Bac_transf"/>
    <property type="match status" value="1"/>
</dbReference>
<evidence type="ECO:0000313" key="11">
    <source>
        <dbReference type="Proteomes" id="UP000011717"/>
    </source>
</evidence>
<evidence type="ECO:0000256" key="4">
    <source>
        <dbReference type="ARBA" id="ARBA00022692"/>
    </source>
</evidence>
<feature type="domain" description="Bacterial sugar transferase" evidence="9">
    <location>
        <begin position="259"/>
        <end position="446"/>
    </location>
</feature>
<dbReference type="Proteomes" id="UP000011717">
    <property type="component" value="Unassembled WGS sequence"/>
</dbReference>